<evidence type="ECO:0000313" key="14">
    <source>
        <dbReference type="EMBL" id="GGX73241.1"/>
    </source>
</evidence>
<keyword evidence="8 13" id="KW-1133">Transmembrane helix</keyword>
<accession>A0A918KTS4</accession>
<evidence type="ECO:0000256" key="4">
    <source>
        <dbReference type="ARBA" id="ARBA00022538"/>
    </source>
</evidence>
<dbReference type="Proteomes" id="UP000600865">
    <property type="component" value="Unassembled WGS sequence"/>
</dbReference>
<keyword evidence="3" id="KW-0813">Transport</keyword>
<feature type="transmembrane region" description="Helical" evidence="13">
    <location>
        <begin position="95"/>
        <end position="112"/>
    </location>
</feature>
<evidence type="ECO:0000256" key="11">
    <source>
        <dbReference type="ARBA" id="ARBA00023303"/>
    </source>
</evidence>
<keyword evidence="4" id="KW-0633">Potassium transport</keyword>
<dbReference type="AlphaFoldDB" id="A0A918KTS4"/>
<evidence type="ECO:0000256" key="12">
    <source>
        <dbReference type="ARBA" id="ARBA00034430"/>
    </source>
</evidence>
<keyword evidence="6" id="KW-0631">Potassium channel</keyword>
<dbReference type="RefSeq" id="WP_189586456.1">
    <property type="nucleotide sequence ID" value="NZ_BMYV01000003.1"/>
</dbReference>
<comment type="subcellular location">
    <subcellularLocation>
        <location evidence="1">Membrane</location>
        <topology evidence="1">Multi-pass membrane protein</topology>
    </subcellularLocation>
</comment>
<evidence type="ECO:0000256" key="2">
    <source>
        <dbReference type="ARBA" id="ARBA00006920"/>
    </source>
</evidence>
<keyword evidence="11" id="KW-0407">Ion channel</keyword>
<evidence type="ECO:0008006" key="16">
    <source>
        <dbReference type="Google" id="ProtNLM"/>
    </source>
</evidence>
<feature type="transmembrane region" description="Helical" evidence="13">
    <location>
        <begin position="148"/>
        <end position="171"/>
    </location>
</feature>
<comment type="catalytic activity">
    <reaction evidence="12">
        <text>K(+)(in) = K(+)(out)</text>
        <dbReference type="Rhea" id="RHEA:29463"/>
        <dbReference type="ChEBI" id="CHEBI:29103"/>
    </reaction>
</comment>
<evidence type="ECO:0000256" key="7">
    <source>
        <dbReference type="ARBA" id="ARBA00022958"/>
    </source>
</evidence>
<dbReference type="InterPro" id="IPR010617">
    <property type="entry name" value="TMEM175-like"/>
</dbReference>
<sequence>MIRDSLSELKGLDHDPDFRWRGTSVTRIENLSDIVFAIALGMLITGVDAPRTLVDLREFLVNIFPTILGFCVLLGLWNGHYTFFRRYGVADSKIIILNAVLIFIVLFMAYPLRFAFDSLFGFITQVFTGDYTRSINLGLRSYRDAAEIIAYFSLFYSASFAVFAMMQGHVLKKAELLSLNAHELAVSKQMHLVRWLQCGTTLLCAILAWFTPLGPAAAGLMATFRPLFLIAAKRYPVPETT</sequence>
<comment type="caution">
    <text evidence="14">The sequence shown here is derived from an EMBL/GenBank/DDBJ whole genome shotgun (WGS) entry which is preliminary data.</text>
</comment>
<keyword evidence="5 13" id="KW-0812">Transmembrane</keyword>
<evidence type="ECO:0000256" key="13">
    <source>
        <dbReference type="SAM" id="Phobius"/>
    </source>
</evidence>
<keyword evidence="7" id="KW-0630">Potassium</keyword>
<proteinExistence type="inferred from homology"/>
<feature type="transmembrane region" description="Helical" evidence="13">
    <location>
        <begin position="59"/>
        <end position="83"/>
    </location>
</feature>
<evidence type="ECO:0000256" key="8">
    <source>
        <dbReference type="ARBA" id="ARBA00022989"/>
    </source>
</evidence>
<feature type="transmembrane region" description="Helical" evidence="13">
    <location>
        <begin position="192"/>
        <end position="210"/>
    </location>
</feature>
<keyword evidence="9" id="KW-0406">Ion transport</keyword>
<evidence type="ECO:0000256" key="1">
    <source>
        <dbReference type="ARBA" id="ARBA00004141"/>
    </source>
</evidence>
<evidence type="ECO:0000256" key="5">
    <source>
        <dbReference type="ARBA" id="ARBA00022692"/>
    </source>
</evidence>
<evidence type="ECO:0000313" key="15">
    <source>
        <dbReference type="Proteomes" id="UP000600865"/>
    </source>
</evidence>
<evidence type="ECO:0000256" key="9">
    <source>
        <dbReference type="ARBA" id="ARBA00023065"/>
    </source>
</evidence>
<dbReference type="GO" id="GO:0005267">
    <property type="term" value="F:potassium channel activity"/>
    <property type="evidence" value="ECO:0007669"/>
    <property type="project" value="UniProtKB-KW"/>
</dbReference>
<dbReference type="GO" id="GO:0015252">
    <property type="term" value="F:proton channel activity"/>
    <property type="evidence" value="ECO:0007669"/>
    <property type="project" value="InterPro"/>
</dbReference>
<protein>
    <recommendedName>
        <fullName evidence="16">DUF1211 domain-containing protein</fullName>
    </recommendedName>
</protein>
<keyword evidence="15" id="KW-1185">Reference proteome</keyword>
<dbReference type="GO" id="GO:0016020">
    <property type="term" value="C:membrane"/>
    <property type="evidence" value="ECO:0007669"/>
    <property type="project" value="UniProtKB-SubCell"/>
</dbReference>
<dbReference type="Pfam" id="PF06736">
    <property type="entry name" value="TMEM175"/>
    <property type="match status" value="1"/>
</dbReference>
<reference evidence="14 15" key="1">
    <citation type="journal article" date="2014" name="Int. J. Syst. Evol. Microbiol.">
        <title>Complete genome sequence of Corynebacterium casei LMG S-19264T (=DSM 44701T), isolated from a smear-ripened cheese.</title>
        <authorList>
            <consortium name="US DOE Joint Genome Institute (JGI-PGF)"/>
            <person name="Walter F."/>
            <person name="Albersmeier A."/>
            <person name="Kalinowski J."/>
            <person name="Ruckert C."/>
        </authorList>
    </citation>
    <scope>NUCLEOTIDE SEQUENCE [LARGE SCALE GENOMIC DNA]</scope>
    <source>
        <strain evidence="14 15">KCTC 23968</strain>
    </source>
</reference>
<organism evidence="14 15">
    <name type="scientific">Litorimonas cladophorae</name>
    <dbReference type="NCBI Taxonomy" id="1220491"/>
    <lineage>
        <taxon>Bacteria</taxon>
        <taxon>Pseudomonadati</taxon>
        <taxon>Pseudomonadota</taxon>
        <taxon>Alphaproteobacteria</taxon>
        <taxon>Maricaulales</taxon>
        <taxon>Robiginitomaculaceae</taxon>
    </lineage>
</organism>
<evidence type="ECO:0000256" key="3">
    <source>
        <dbReference type="ARBA" id="ARBA00022448"/>
    </source>
</evidence>
<comment type="similarity">
    <text evidence="2">Belongs to the TMEM175 family.</text>
</comment>
<feature type="transmembrane region" description="Helical" evidence="13">
    <location>
        <begin position="28"/>
        <end position="47"/>
    </location>
</feature>
<name>A0A918KTS4_9PROT</name>
<gene>
    <name evidence="14" type="ORF">GCM10011309_24090</name>
</gene>
<keyword evidence="10 13" id="KW-0472">Membrane</keyword>
<dbReference type="EMBL" id="BMYV01000003">
    <property type="protein sequence ID" value="GGX73241.1"/>
    <property type="molecule type" value="Genomic_DNA"/>
</dbReference>
<evidence type="ECO:0000256" key="6">
    <source>
        <dbReference type="ARBA" id="ARBA00022826"/>
    </source>
</evidence>
<evidence type="ECO:0000256" key="10">
    <source>
        <dbReference type="ARBA" id="ARBA00023136"/>
    </source>
</evidence>